<accession>A0A1G9QA83</accession>
<dbReference type="Pfam" id="PF00652">
    <property type="entry name" value="Ricin_B_lectin"/>
    <property type="match status" value="1"/>
</dbReference>
<dbReference type="AlphaFoldDB" id="A0A1G9QA83"/>
<dbReference type="Gene3D" id="2.80.10.50">
    <property type="match status" value="1"/>
</dbReference>
<protein>
    <submittedName>
        <fullName evidence="2">Ricin-type beta-trefoil lectin domain-containing protein</fullName>
    </submittedName>
</protein>
<evidence type="ECO:0000313" key="2">
    <source>
        <dbReference type="EMBL" id="SDM07978.1"/>
    </source>
</evidence>
<reference evidence="3" key="1">
    <citation type="submission" date="2016-10" db="EMBL/GenBank/DDBJ databases">
        <authorList>
            <person name="Varghese N."/>
            <person name="Submissions S."/>
        </authorList>
    </citation>
    <scope>NUCLEOTIDE SEQUENCE [LARGE SCALE GENOMIC DNA]</scope>
    <source>
        <strain evidence="3">DSM 44796</strain>
    </source>
</reference>
<sequence>MPPLLSLGDSLKRARSRTAIIFFGVTLALTGVAQPAGAAAGYRLKNVNSGKCALVQGGDDNAPAVQYQCLDFVDQKWNFVDKGSQQFQIRNENSGKCLLVRGNDNNSPAVQFTCLDFADQYWRAVSYPYHTSGLYLKNVNSGKCLLSRGDADGTQIVQFECGPYLDQAWTRPNF</sequence>
<organism evidence="2 3">
    <name type="scientific">Lentzea albidocapillata subsp. violacea</name>
    <dbReference type="NCBI Taxonomy" id="128104"/>
    <lineage>
        <taxon>Bacteria</taxon>
        <taxon>Bacillati</taxon>
        <taxon>Actinomycetota</taxon>
        <taxon>Actinomycetes</taxon>
        <taxon>Pseudonocardiales</taxon>
        <taxon>Pseudonocardiaceae</taxon>
        <taxon>Lentzea</taxon>
    </lineage>
</organism>
<dbReference type="InterPro" id="IPR035992">
    <property type="entry name" value="Ricin_B-like_lectins"/>
</dbReference>
<keyword evidence="2" id="KW-0430">Lectin</keyword>
<dbReference type="InterPro" id="IPR000772">
    <property type="entry name" value="Ricin_B_lectin"/>
</dbReference>
<evidence type="ECO:0000259" key="1">
    <source>
        <dbReference type="SMART" id="SM00458"/>
    </source>
</evidence>
<dbReference type="CDD" id="cd00161">
    <property type="entry name" value="beta-trefoil_Ricin-like"/>
    <property type="match status" value="1"/>
</dbReference>
<feature type="domain" description="Ricin B lectin" evidence="1">
    <location>
        <begin position="40"/>
        <end position="172"/>
    </location>
</feature>
<dbReference type="SMART" id="SM00458">
    <property type="entry name" value="RICIN"/>
    <property type="match status" value="1"/>
</dbReference>
<gene>
    <name evidence="2" type="ORF">SAMN04488074_11684</name>
</gene>
<dbReference type="PROSITE" id="PS50231">
    <property type="entry name" value="RICIN_B_LECTIN"/>
    <property type="match status" value="1"/>
</dbReference>
<dbReference type="SUPFAM" id="SSF50370">
    <property type="entry name" value="Ricin B-like lectins"/>
    <property type="match status" value="1"/>
</dbReference>
<name>A0A1G9QA83_9PSEU</name>
<dbReference type="EMBL" id="FNET01000016">
    <property type="protein sequence ID" value="SDM07978.1"/>
    <property type="molecule type" value="Genomic_DNA"/>
</dbReference>
<dbReference type="GO" id="GO:0030246">
    <property type="term" value="F:carbohydrate binding"/>
    <property type="evidence" value="ECO:0007669"/>
    <property type="project" value="UniProtKB-KW"/>
</dbReference>
<evidence type="ECO:0000313" key="3">
    <source>
        <dbReference type="Proteomes" id="UP000199682"/>
    </source>
</evidence>
<proteinExistence type="predicted"/>
<dbReference type="Proteomes" id="UP000199682">
    <property type="component" value="Unassembled WGS sequence"/>
</dbReference>